<organism evidence="2 3">
    <name type="scientific">Candidatus Acidianus copahuensis</name>
    <dbReference type="NCBI Taxonomy" id="1160895"/>
    <lineage>
        <taxon>Archaea</taxon>
        <taxon>Thermoproteota</taxon>
        <taxon>Thermoprotei</taxon>
        <taxon>Sulfolobales</taxon>
        <taxon>Sulfolobaceae</taxon>
        <taxon>Acidianus</taxon>
    </lineage>
</organism>
<dbReference type="Gene3D" id="3.40.50.11100">
    <property type="match status" value="1"/>
</dbReference>
<sequence>MVDSYHSMQKLDHKPVLVLVHVKDEELNDVFRRMFKDVRQFGSSHIIANIITESEYWKVFANSREAILDNLDLELEIYTWKNEEVDKLMEKVQTYVLKGIITYCSDENKYSMRKVIEVMPNSLKTLMLKDNCK</sequence>
<accession>A0A031LTS7</accession>
<comment type="caution">
    <text evidence="2">The sequence shown here is derived from an EMBL/GenBank/DDBJ whole genome shotgun (WGS) entry which is preliminary data.</text>
</comment>
<dbReference type="Proteomes" id="UP000024332">
    <property type="component" value="Unassembled WGS sequence"/>
</dbReference>
<dbReference type="STRING" id="1160895.CM19_02795"/>
<feature type="domain" description="DUF5751" evidence="1">
    <location>
        <begin position="18"/>
        <end position="133"/>
    </location>
</feature>
<name>A0A031LTS7_9CREN</name>
<evidence type="ECO:0000259" key="1">
    <source>
        <dbReference type="Pfam" id="PF19025"/>
    </source>
</evidence>
<dbReference type="Pfam" id="PF19025">
    <property type="entry name" value="DUF5751"/>
    <property type="match status" value="1"/>
</dbReference>
<protein>
    <recommendedName>
        <fullName evidence="1">DUF5751 domain-containing protein</fullName>
    </recommendedName>
</protein>
<dbReference type="InterPro" id="IPR043963">
    <property type="entry name" value="DUF5751"/>
</dbReference>
<evidence type="ECO:0000313" key="3">
    <source>
        <dbReference type="Proteomes" id="UP000024332"/>
    </source>
</evidence>
<keyword evidence="3" id="KW-1185">Reference proteome</keyword>
<proteinExistence type="predicted"/>
<dbReference type="EMBL" id="JFZT01000017">
    <property type="protein sequence ID" value="EZQ11140.1"/>
    <property type="molecule type" value="Genomic_DNA"/>
</dbReference>
<evidence type="ECO:0000313" key="2">
    <source>
        <dbReference type="EMBL" id="EZQ11140.1"/>
    </source>
</evidence>
<reference evidence="2 3" key="1">
    <citation type="submission" date="2014-03" db="EMBL/GenBank/DDBJ databases">
        <title>Draft genome sequence of the novel thermoacidophilic archaea Acidianus copahuensis ALE1 strain, isolated from Copahue volcanic area in Neuquen Argentina.</title>
        <authorList>
            <person name="Urbieta M.S."/>
            <person name="Rascovan N."/>
            <person name="Castro C."/>
            <person name="Revale S."/>
            <person name="Giaveno M.A."/>
            <person name="Vazquez M.P."/>
            <person name="Donati E.R."/>
        </authorList>
    </citation>
    <scope>NUCLEOTIDE SEQUENCE [LARGE SCALE GENOMIC DNA]</scope>
    <source>
        <strain evidence="2 3">ALE1</strain>
    </source>
</reference>
<dbReference type="AlphaFoldDB" id="A0A031LTS7"/>
<gene>
    <name evidence="2" type="ORF">CM19_02795</name>
</gene>